<proteinExistence type="predicted"/>
<dbReference type="EMBL" id="FWEV01000044">
    <property type="protein sequence ID" value="SLM28514.1"/>
    <property type="molecule type" value="Genomic_DNA"/>
</dbReference>
<organism evidence="1 2">
    <name type="scientific">Desulfamplus magnetovallimortis</name>
    <dbReference type="NCBI Taxonomy" id="1246637"/>
    <lineage>
        <taxon>Bacteria</taxon>
        <taxon>Pseudomonadati</taxon>
        <taxon>Thermodesulfobacteriota</taxon>
        <taxon>Desulfobacteria</taxon>
        <taxon>Desulfobacterales</taxon>
        <taxon>Desulfobacteraceae</taxon>
        <taxon>Desulfamplus</taxon>
    </lineage>
</organism>
<keyword evidence="2" id="KW-1185">Reference proteome</keyword>
<name>A0A1W1H7V1_9BACT</name>
<protein>
    <submittedName>
        <fullName evidence="1">Uncharacterized protein</fullName>
    </submittedName>
</protein>
<accession>A0A1W1H7V1</accession>
<evidence type="ECO:0000313" key="2">
    <source>
        <dbReference type="Proteomes" id="UP000191931"/>
    </source>
</evidence>
<sequence>MFFPTDKVTSVDIINSLNNQTVIALFVEKMCIDSTTPQIAEDHQKSGLSLHEQS</sequence>
<reference evidence="1 2" key="1">
    <citation type="submission" date="2017-03" db="EMBL/GenBank/DDBJ databases">
        <authorList>
            <person name="Afonso C.L."/>
            <person name="Miller P.J."/>
            <person name="Scott M.A."/>
            <person name="Spackman E."/>
            <person name="Goraichik I."/>
            <person name="Dimitrov K.M."/>
            <person name="Suarez D.L."/>
            <person name="Swayne D.E."/>
        </authorList>
    </citation>
    <scope>NUCLEOTIDE SEQUENCE [LARGE SCALE GENOMIC DNA]</scope>
    <source>
        <strain evidence="1">PRJEB14757</strain>
    </source>
</reference>
<dbReference type="AlphaFoldDB" id="A0A1W1H7V1"/>
<evidence type="ECO:0000313" key="1">
    <source>
        <dbReference type="EMBL" id="SLM28514.1"/>
    </source>
</evidence>
<dbReference type="Proteomes" id="UP000191931">
    <property type="component" value="Unassembled WGS sequence"/>
</dbReference>
<gene>
    <name evidence="1" type="ORF">MTBBW1_1380061</name>
</gene>